<protein>
    <submittedName>
        <fullName evidence="2">Uncharacterized protein</fullName>
    </submittedName>
</protein>
<keyword evidence="1" id="KW-1133">Transmembrane helix</keyword>
<comment type="caution">
    <text evidence="2">The sequence shown here is derived from an EMBL/GenBank/DDBJ whole genome shotgun (WGS) entry which is preliminary data.</text>
</comment>
<accession>A0A7C9RJR7</accession>
<reference evidence="2" key="1">
    <citation type="submission" date="2020-02" db="EMBL/GenBank/DDBJ databases">
        <title>Draft genome sequence of Candidatus Afipia apatlaquensis IBT-C3, a potential strain for decolorization of textile dyes.</title>
        <authorList>
            <person name="Sanchez-Reyes A."/>
            <person name="Breton-Deval L."/>
            <person name="Mangelson H."/>
            <person name="Sanchez-Flores A."/>
        </authorList>
    </citation>
    <scope>NUCLEOTIDE SEQUENCE [LARGE SCALE GENOMIC DNA]</scope>
    <source>
        <strain evidence="2">IBT-C3</strain>
    </source>
</reference>
<name>A0A7C9RJR7_9BRAD</name>
<dbReference type="EMBL" id="JAAMRR010000753">
    <property type="protein sequence ID" value="NGX96416.1"/>
    <property type="molecule type" value="Genomic_DNA"/>
</dbReference>
<feature type="transmembrane region" description="Helical" evidence="1">
    <location>
        <begin position="42"/>
        <end position="59"/>
    </location>
</feature>
<organism evidence="2 3">
    <name type="scientific">Candidatus Afipia apatlaquensis</name>
    <dbReference type="NCBI Taxonomy" id="2712852"/>
    <lineage>
        <taxon>Bacteria</taxon>
        <taxon>Pseudomonadati</taxon>
        <taxon>Pseudomonadota</taxon>
        <taxon>Alphaproteobacteria</taxon>
        <taxon>Hyphomicrobiales</taxon>
        <taxon>Nitrobacteraceae</taxon>
        <taxon>Afipia</taxon>
    </lineage>
</organism>
<dbReference type="Proteomes" id="UP000480266">
    <property type="component" value="Unassembled WGS sequence"/>
</dbReference>
<evidence type="ECO:0000256" key="1">
    <source>
        <dbReference type="SAM" id="Phobius"/>
    </source>
</evidence>
<evidence type="ECO:0000313" key="2">
    <source>
        <dbReference type="EMBL" id="NGX96416.1"/>
    </source>
</evidence>
<sequence length="94" mass="10003">MAQSPNTPNGAISVQVFVRFGLRIVVLCVFATLGSVGFGRSLAALLWFSTVLCILAAMLRRELPLGSTLTHWDEGAAYGALYCLTLTINQASGI</sequence>
<gene>
    <name evidence="2" type="ORF">G4V63_14700</name>
</gene>
<proteinExistence type="predicted"/>
<keyword evidence="1" id="KW-0812">Transmembrane</keyword>
<evidence type="ECO:0000313" key="3">
    <source>
        <dbReference type="Proteomes" id="UP000480266"/>
    </source>
</evidence>
<dbReference type="AlphaFoldDB" id="A0A7C9RJR7"/>
<feature type="transmembrane region" description="Helical" evidence="1">
    <location>
        <begin position="12"/>
        <end position="36"/>
    </location>
</feature>
<keyword evidence="3" id="KW-1185">Reference proteome</keyword>
<keyword evidence="1" id="KW-0472">Membrane</keyword>